<organism evidence="1 2">
    <name type="scientific">Petralouisia muris</name>
    <dbReference type="NCBI Taxonomy" id="3032872"/>
    <lineage>
        <taxon>Bacteria</taxon>
        <taxon>Bacillati</taxon>
        <taxon>Bacillota</taxon>
        <taxon>Clostridia</taxon>
        <taxon>Lachnospirales</taxon>
        <taxon>Lachnospiraceae</taxon>
        <taxon>Petralouisia</taxon>
    </lineage>
</organism>
<gene>
    <name evidence="1" type="ORF">E5329_23825</name>
</gene>
<accession>A0AC61RPB7</accession>
<comment type="caution">
    <text evidence="1">The sequence shown here is derived from an EMBL/GenBank/DDBJ whole genome shotgun (WGS) entry which is preliminary data.</text>
</comment>
<dbReference type="Proteomes" id="UP000304953">
    <property type="component" value="Unassembled WGS sequence"/>
</dbReference>
<evidence type="ECO:0000313" key="2">
    <source>
        <dbReference type="Proteomes" id="UP000304953"/>
    </source>
</evidence>
<protein>
    <submittedName>
        <fullName evidence="1">Uncharacterized protein</fullName>
    </submittedName>
</protein>
<proteinExistence type="predicted"/>
<dbReference type="EMBL" id="SRYA01000080">
    <property type="protein sequence ID" value="TGY90870.1"/>
    <property type="molecule type" value="Genomic_DNA"/>
</dbReference>
<evidence type="ECO:0000313" key="1">
    <source>
        <dbReference type="EMBL" id="TGY90870.1"/>
    </source>
</evidence>
<name>A0AC61RPB7_9FIRM</name>
<keyword evidence="2" id="KW-1185">Reference proteome</keyword>
<reference evidence="1" key="1">
    <citation type="submission" date="2019-04" db="EMBL/GenBank/DDBJ databases">
        <title>Microbes associate with the intestines of laboratory mice.</title>
        <authorList>
            <person name="Navarre W."/>
            <person name="Wong E."/>
            <person name="Huang K."/>
            <person name="Tropini C."/>
            <person name="Ng K."/>
            <person name="Yu B."/>
        </authorList>
    </citation>
    <scope>NUCLEOTIDE SEQUENCE</scope>
    <source>
        <strain evidence="1">NM01_1-7b</strain>
    </source>
</reference>
<sequence>MSKNNPVGNIPIKTPMLSRVFGAAWTVYLNMTEDEVKTLNKEIKSVTETNCSTDIYDMAKILEDRVDKYCKRYLSSD</sequence>